<feature type="compositionally biased region" description="Basic and acidic residues" evidence="1">
    <location>
        <begin position="642"/>
        <end position="651"/>
    </location>
</feature>
<dbReference type="PANTHER" id="PTHR21575">
    <property type="entry name" value="PROTEIN HID1"/>
    <property type="match status" value="1"/>
</dbReference>
<comment type="caution">
    <text evidence="2">The sequence shown here is derived from an EMBL/GenBank/DDBJ whole genome shotgun (WGS) entry which is preliminary data.</text>
</comment>
<gene>
    <name evidence="2" type="ORF">HK097_002827</name>
</gene>
<dbReference type="EMBL" id="JADGJD010001634">
    <property type="protein sequence ID" value="KAJ3039459.1"/>
    <property type="molecule type" value="Genomic_DNA"/>
</dbReference>
<accession>A0AAD5S5I4</accession>
<name>A0AAD5S5I4_9FUNG</name>
<feature type="non-terminal residue" evidence="2">
    <location>
        <position position="1"/>
    </location>
</feature>
<dbReference type="GO" id="GO:0005797">
    <property type="term" value="C:Golgi medial cisterna"/>
    <property type="evidence" value="ECO:0007669"/>
    <property type="project" value="TreeGrafter"/>
</dbReference>
<feature type="region of interest" description="Disordered" evidence="1">
    <location>
        <begin position="603"/>
        <end position="651"/>
    </location>
</feature>
<dbReference type="Pfam" id="PF12722">
    <property type="entry name" value="Hid1"/>
    <property type="match status" value="1"/>
</dbReference>
<evidence type="ECO:0000313" key="2">
    <source>
        <dbReference type="EMBL" id="KAJ3039459.1"/>
    </source>
</evidence>
<evidence type="ECO:0000313" key="3">
    <source>
        <dbReference type="Proteomes" id="UP001212841"/>
    </source>
</evidence>
<feature type="compositionally biased region" description="Polar residues" evidence="1">
    <location>
        <begin position="610"/>
        <end position="623"/>
    </location>
</feature>
<evidence type="ECO:0000256" key="1">
    <source>
        <dbReference type="SAM" id="MobiDB-lite"/>
    </source>
</evidence>
<proteinExistence type="predicted"/>
<reference evidence="2" key="1">
    <citation type="submission" date="2020-05" db="EMBL/GenBank/DDBJ databases">
        <title>Phylogenomic resolution of chytrid fungi.</title>
        <authorList>
            <person name="Stajich J.E."/>
            <person name="Amses K."/>
            <person name="Simmons R."/>
            <person name="Seto K."/>
            <person name="Myers J."/>
            <person name="Bonds A."/>
            <person name="Quandt C.A."/>
            <person name="Barry K."/>
            <person name="Liu P."/>
            <person name="Grigoriev I."/>
            <person name="Longcore J.E."/>
            <person name="James T.Y."/>
        </authorList>
    </citation>
    <scope>NUCLEOTIDE SEQUENCE</scope>
    <source>
        <strain evidence="2">JEL0318</strain>
    </source>
</reference>
<dbReference type="PANTHER" id="PTHR21575:SF12">
    <property type="entry name" value="PROTEIN HID1"/>
    <property type="match status" value="1"/>
</dbReference>
<sequence>MGATESKLAFRKNVFQLWEQRNIPASQEEYWSNFYKLPETAEDVFNLFAPKDIRKVRDDAPENLETLLDTAIQRLTTISAKRTKLVADDARDILNNARILTRILPYVFEVENGRLDERLFWERKGKENTSAEAVKTRGETLVGLTVELLFFQGFTLPDSTDPANAGPQYAIWQQGVGASTNPPSTAQHISNRTEILRLLLTLLSRTIYYPPAELLKSENKWGLEIVTKLDKKPLLSLLCSLLNTAMHYDPVGWKLLPYNHLLFADAQEQHVAICLQTLTALLDVYVPSAPSSDDKGKDAAALGSTESLAFSPDQKAEDGQGGEMGNKFCVYLSKLHRTQDFGLILDGVWRIVKNPLDSANTYLPGSQKRVSIHVETLSLFWKLLEHNEKFAAYVVESEKILVITGALVYFALQARTDPAQIGLARLSAFILHILSQYRNFGVQLNTNFDTATVGPVAKQIPLFSAGCWGDFLLLAIYTLVTTPTRSPLSTLQETFLIVMTNVSPYIKSLTVTTSNKLLSLFSSFSSPAFLVASEGNHKMCFYLLEVFNNVLGYQVAGNTQLIYSIIRHKTKFVELQELSFEGAVTELQRIRNLKAQIRQGGGAAAGAAKSPSSTDLTPASPTTPEGGESISRGASTGSLDGEDGRRGSIGS</sequence>
<dbReference type="GO" id="GO:0016020">
    <property type="term" value="C:membrane"/>
    <property type="evidence" value="ECO:0007669"/>
    <property type="project" value="TreeGrafter"/>
</dbReference>
<dbReference type="Proteomes" id="UP001212841">
    <property type="component" value="Unassembled WGS sequence"/>
</dbReference>
<dbReference type="GO" id="GO:0000138">
    <property type="term" value="C:Golgi trans cisterna"/>
    <property type="evidence" value="ECO:0007669"/>
    <property type="project" value="TreeGrafter"/>
</dbReference>
<dbReference type="InterPro" id="IPR026705">
    <property type="entry name" value="Hid-1/Ecm30"/>
</dbReference>
<dbReference type="AlphaFoldDB" id="A0AAD5S5I4"/>
<keyword evidence="3" id="KW-1185">Reference proteome</keyword>
<organism evidence="2 3">
    <name type="scientific">Rhizophlyctis rosea</name>
    <dbReference type="NCBI Taxonomy" id="64517"/>
    <lineage>
        <taxon>Eukaryota</taxon>
        <taxon>Fungi</taxon>
        <taxon>Fungi incertae sedis</taxon>
        <taxon>Chytridiomycota</taxon>
        <taxon>Chytridiomycota incertae sedis</taxon>
        <taxon>Chytridiomycetes</taxon>
        <taxon>Rhizophlyctidales</taxon>
        <taxon>Rhizophlyctidaceae</taxon>
        <taxon>Rhizophlyctis</taxon>
    </lineage>
</organism>
<protein>
    <submittedName>
        <fullName evidence="2">Uncharacterized protein</fullName>
    </submittedName>
</protein>